<sequence>MFGGGKLEVIKAQSKEHFQYIRELFREYANSLDFSLGFQNFDKELKELPGEYAPPNGCILIARFNKKIVGCVALRRISKDICEMKRLYVRPKYRVKGIGKKLAEAIINEAQNIGYKKMRLDTISFMKKAIALYESLGFKEIEPYRYNPIEGARYYELDINYR</sequence>
<accession>A0A419T3H2</accession>
<dbReference type="GO" id="GO:0016747">
    <property type="term" value="F:acyltransferase activity, transferring groups other than amino-acyl groups"/>
    <property type="evidence" value="ECO:0007669"/>
    <property type="project" value="InterPro"/>
</dbReference>
<gene>
    <name evidence="2" type="ORF">BET03_11600</name>
</gene>
<reference evidence="2 3" key="1">
    <citation type="submission" date="2016-08" db="EMBL/GenBank/DDBJ databases">
        <title>Novel Firmicutes and Novel Genomes.</title>
        <authorList>
            <person name="Poppleton D.I."/>
            <person name="Gribaldo S."/>
        </authorList>
    </citation>
    <scope>NUCLEOTIDE SEQUENCE [LARGE SCALE GENOMIC DNA]</scope>
    <source>
        <strain evidence="2 3">CTT3</strain>
    </source>
</reference>
<dbReference type="InterPro" id="IPR016181">
    <property type="entry name" value="Acyl_CoA_acyltransferase"/>
</dbReference>
<dbReference type="AlphaFoldDB" id="A0A419T3H2"/>
<dbReference type="PANTHER" id="PTHR43305">
    <property type="entry name" value="FAMILY N-ACETYLTRANSFERASE, PUTATIVE (AFU_ORTHOLOGUE AFUA_2G01380)-RELATED"/>
    <property type="match status" value="1"/>
</dbReference>
<dbReference type="Gene3D" id="3.40.630.30">
    <property type="match status" value="1"/>
</dbReference>
<dbReference type="InterPro" id="IPR052777">
    <property type="entry name" value="Acetyltransferase_Enz"/>
</dbReference>
<dbReference type="OrthoDB" id="67353at2"/>
<organism evidence="2 3">
    <name type="scientific">Thermohalobacter berrensis</name>
    <dbReference type="NCBI Taxonomy" id="99594"/>
    <lineage>
        <taxon>Bacteria</taxon>
        <taxon>Bacillati</taxon>
        <taxon>Bacillota</taxon>
        <taxon>Tissierellia</taxon>
        <taxon>Tissierellales</taxon>
        <taxon>Thermohalobacteraceae</taxon>
        <taxon>Thermohalobacter</taxon>
    </lineage>
</organism>
<protein>
    <submittedName>
        <fullName evidence="2">GNAT family N-acetyltransferase</fullName>
    </submittedName>
</protein>
<dbReference type="Proteomes" id="UP000284177">
    <property type="component" value="Unassembled WGS sequence"/>
</dbReference>
<dbReference type="Pfam" id="PF00583">
    <property type="entry name" value="Acetyltransf_1"/>
    <property type="match status" value="1"/>
</dbReference>
<keyword evidence="2" id="KW-0808">Transferase</keyword>
<keyword evidence="3" id="KW-1185">Reference proteome</keyword>
<dbReference type="CDD" id="cd04301">
    <property type="entry name" value="NAT_SF"/>
    <property type="match status" value="1"/>
</dbReference>
<evidence type="ECO:0000313" key="2">
    <source>
        <dbReference type="EMBL" id="RKD32107.1"/>
    </source>
</evidence>
<dbReference type="SUPFAM" id="SSF55729">
    <property type="entry name" value="Acyl-CoA N-acyltransferases (Nat)"/>
    <property type="match status" value="1"/>
</dbReference>
<dbReference type="EMBL" id="MCIB01000013">
    <property type="protein sequence ID" value="RKD32107.1"/>
    <property type="molecule type" value="Genomic_DNA"/>
</dbReference>
<dbReference type="InterPro" id="IPR000182">
    <property type="entry name" value="GNAT_dom"/>
</dbReference>
<feature type="domain" description="N-acetyltransferase" evidence="1">
    <location>
        <begin position="8"/>
        <end position="160"/>
    </location>
</feature>
<proteinExistence type="predicted"/>
<evidence type="ECO:0000313" key="3">
    <source>
        <dbReference type="Proteomes" id="UP000284177"/>
    </source>
</evidence>
<comment type="caution">
    <text evidence="2">The sequence shown here is derived from an EMBL/GenBank/DDBJ whole genome shotgun (WGS) entry which is preliminary data.</text>
</comment>
<evidence type="ECO:0000259" key="1">
    <source>
        <dbReference type="PROSITE" id="PS51186"/>
    </source>
</evidence>
<dbReference type="PROSITE" id="PS51186">
    <property type="entry name" value="GNAT"/>
    <property type="match status" value="1"/>
</dbReference>
<dbReference type="PANTHER" id="PTHR43305:SF1">
    <property type="entry name" value="FAMILY N-ACETYLTRANSFERASE, PUTATIVE (AFU_ORTHOLOGUE AFUA_2G01380)-RELATED"/>
    <property type="match status" value="1"/>
</dbReference>
<name>A0A419T3H2_9FIRM</name>